<dbReference type="EMBL" id="LXQA010089448">
    <property type="protein sequence ID" value="MCI13749.1"/>
    <property type="molecule type" value="Genomic_DNA"/>
</dbReference>
<evidence type="ECO:0000313" key="1">
    <source>
        <dbReference type="EMBL" id="MCI13749.1"/>
    </source>
</evidence>
<keyword evidence="2" id="KW-1185">Reference proteome</keyword>
<comment type="caution">
    <text evidence="1">The sequence shown here is derived from an EMBL/GenBank/DDBJ whole genome shotgun (WGS) entry which is preliminary data.</text>
</comment>
<protein>
    <submittedName>
        <fullName evidence="1">Uncharacterized protein</fullName>
    </submittedName>
</protein>
<organism evidence="1 2">
    <name type="scientific">Trifolium medium</name>
    <dbReference type="NCBI Taxonomy" id="97028"/>
    <lineage>
        <taxon>Eukaryota</taxon>
        <taxon>Viridiplantae</taxon>
        <taxon>Streptophyta</taxon>
        <taxon>Embryophyta</taxon>
        <taxon>Tracheophyta</taxon>
        <taxon>Spermatophyta</taxon>
        <taxon>Magnoliopsida</taxon>
        <taxon>eudicotyledons</taxon>
        <taxon>Gunneridae</taxon>
        <taxon>Pentapetalae</taxon>
        <taxon>rosids</taxon>
        <taxon>fabids</taxon>
        <taxon>Fabales</taxon>
        <taxon>Fabaceae</taxon>
        <taxon>Papilionoideae</taxon>
        <taxon>50 kb inversion clade</taxon>
        <taxon>NPAAA clade</taxon>
        <taxon>Hologalegina</taxon>
        <taxon>IRL clade</taxon>
        <taxon>Trifolieae</taxon>
        <taxon>Trifolium</taxon>
    </lineage>
</organism>
<reference evidence="1 2" key="1">
    <citation type="journal article" date="2018" name="Front. Plant Sci.">
        <title>Red Clover (Trifolium pratense) and Zigzag Clover (T. medium) - A Picture of Genomic Similarities and Differences.</title>
        <authorList>
            <person name="Dluhosova J."/>
            <person name="Istvanek J."/>
            <person name="Nedelnik J."/>
            <person name="Repkova J."/>
        </authorList>
    </citation>
    <scope>NUCLEOTIDE SEQUENCE [LARGE SCALE GENOMIC DNA]</scope>
    <source>
        <strain evidence="2">cv. 10/8</strain>
        <tissue evidence="1">Leaf</tissue>
    </source>
</reference>
<sequence length="133" mass="15528">KAIRMMLEMLEREQYDLNNVVLYVDCDQAFSTIKALLEQQKKKAKKENNETGEESDMSIIMKRFIMKYNGLKVFLTEREANQPTDHLGKLAYDPKLPPGYVKVFKKGEEYPSQTFEDLLESDQNCQVPQGYIH</sequence>
<dbReference type="AlphaFoldDB" id="A0A392PQI8"/>
<evidence type="ECO:0000313" key="2">
    <source>
        <dbReference type="Proteomes" id="UP000265520"/>
    </source>
</evidence>
<feature type="non-terminal residue" evidence="1">
    <location>
        <position position="1"/>
    </location>
</feature>
<dbReference type="Proteomes" id="UP000265520">
    <property type="component" value="Unassembled WGS sequence"/>
</dbReference>
<name>A0A392PQI8_9FABA</name>
<accession>A0A392PQI8</accession>
<proteinExistence type="predicted"/>